<dbReference type="Gene3D" id="3.40.630.10">
    <property type="entry name" value="Zn peptidases"/>
    <property type="match status" value="1"/>
</dbReference>
<organism evidence="3 4">
    <name type="scientific">Desulfarculus baarsii (strain ATCC 33931 / DSM 2075 / LMG 7858 / VKM B-1802 / 2st14)</name>
    <dbReference type="NCBI Taxonomy" id="644282"/>
    <lineage>
        <taxon>Bacteria</taxon>
        <taxon>Pseudomonadati</taxon>
        <taxon>Thermodesulfobacteriota</taxon>
        <taxon>Desulfarculia</taxon>
        <taxon>Desulfarculales</taxon>
        <taxon>Desulfarculaceae</taxon>
        <taxon>Desulfarculus</taxon>
    </lineage>
</organism>
<evidence type="ECO:0000256" key="1">
    <source>
        <dbReference type="SAM" id="SignalP"/>
    </source>
</evidence>
<accession>E1QI32</accession>
<keyword evidence="4" id="KW-1185">Reference proteome</keyword>
<dbReference type="CDD" id="cd06243">
    <property type="entry name" value="M14_CP_Csd4-like"/>
    <property type="match status" value="1"/>
</dbReference>
<feature type="chain" id="PRO_5003150286" description="D,L-carboxypeptidase peptidase domain-containing protein" evidence="1">
    <location>
        <begin position="23"/>
        <end position="597"/>
    </location>
</feature>
<dbReference type="InterPro" id="IPR031489">
    <property type="entry name" value="Peptidase_M99"/>
</dbReference>
<dbReference type="HOGENOM" id="CLU_470702_0_0_7"/>
<dbReference type="AlphaFoldDB" id="E1QI32"/>
<protein>
    <recommendedName>
        <fullName evidence="2">D,L-carboxypeptidase peptidase domain-containing protein</fullName>
    </recommendedName>
</protein>
<dbReference type="Pfam" id="PF17033">
    <property type="entry name" value="Peptidase_M99"/>
    <property type="match status" value="1"/>
</dbReference>
<dbReference type="EMBL" id="CP002085">
    <property type="protein sequence ID" value="ADK85225.1"/>
    <property type="molecule type" value="Genomic_DNA"/>
</dbReference>
<evidence type="ECO:0000313" key="4">
    <source>
        <dbReference type="Proteomes" id="UP000009047"/>
    </source>
</evidence>
<reference evidence="3 4" key="1">
    <citation type="journal article" date="2010" name="Stand. Genomic Sci.">
        <title>Complete genome sequence of Desulfarculus baarsii type strain (2st14).</title>
        <authorList>
            <person name="Sun H."/>
            <person name="Spring S."/>
            <person name="Lapidus A."/>
            <person name="Davenport K."/>
            <person name="Del Rio T.G."/>
            <person name="Tice H."/>
            <person name="Nolan M."/>
            <person name="Copeland A."/>
            <person name="Cheng J.F."/>
            <person name="Lucas S."/>
            <person name="Tapia R."/>
            <person name="Goodwin L."/>
            <person name="Pitluck S."/>
            <person name="Ivanova N."/>
            <person name="Pagani I."/>
            <person name="Mavromatis K."/>
            <person name="Ovchinnikova G."/>
            <person name="Pati A."/>
            <person name="Chen A."/>
            <person name="Palaniappan K."/>
            <person name="Hauser L."/>
            <person name="Chang Y.J."/>
            <person name="Jeffries C.D."/>
            <person name="Detter J.C."/>
            <person name="Han C."/>
            <person name="Rohde M."/>
            <person name="Brambilla E."/>
            <person name="Goker M."/>
            <person name="Woyke T."/>
            <person name="Bristow J."/>
            <person name="Eisen J.A."/>
            <person name="Markowitz V."/>
            <person name="Hugenholtz P."/>
            <person name="Kyrpides N.C."/>
            <person name="Klenk H.P."/>
            <person name="Land M."/>
        </authorList>
    </citation>
    <scope>NUCLEOTIDE SEQUENCE [LARGE SCALE GENOMIC DNA]</scope>
    <source>
        <strain evidence="4">ATCC 33931 / DSM 2075 / LMG 7858 / VKM B-1802 / 2st14</strain>
    </source>
</reference>
<keyword evidence="1" id="KW-0732">Signal</keyword>
<proteinExistence type="predicted"/>
<name>E1QI32_DESB2</name>
<dbReference type="Proteomes" id="UP000009047">
    <property type="component" value="Chromosome"/>
</dbReference>
<dbReference type="OrthoDB" id="10830at2"/>
<dbReference type="eggNOG" id="COG3608">
    <property type="taxonomic scope" value="Bacteria"/>
</dbReference>
<evidence type="ECO:0000259" key="2">
    <source>
        <dbReference type="Pfam" id="PF17033"/>
    </source>
</evidence>
<dbReference type="RefSeq" id="WP_013258666.1">
    <property type="nucleotide sequence ID" value="NC_014365.1"/>
</dbReference>
<feature type="signal peptide" evidence="1">
    <location>
        <begin position="1"/>
        <end position="22"/>
    </location>
</feature>
<evidence type="ECO:0000313" key="3">
    <source>
        <dbReference type="EMBL" id="ADK85225.1"/>
    </source>
</evidence>
<dbReference type="STRING" id="644282.Deba_1860"/>
<dbReference type="SUPFAM" id="SSF53187">
    <property type="entry name" value="Zn-dependent exopeptidases"/>
    <property type="match status" value="1"/>
</dbReference>
<sequence length="597" mass="65291">MIRLGLISALVAAMLVAAVAQAAQPQRPSRHHQVFFADTPDELSVYRVYGQVAGKTLMIIGGIQGDEPGGFLSADLYADINLAKGNLIVVPRANFYSIILRHRGPDGDMNRQFADQVTAKRHAKIINVLKGLIAESDLLLNLHEGSGFFRPTWEGPMANPMRFGQSIIADADRYVTPNGQVIELQTIAERVLRRVNPLIKDAKLKFLFNNHRTLSRDSHHKEQRRSATYYALTQRHIPAFGVETSKSLPDVAQKIGLHKLVINAFMEDMGITPMNPGVYLGKPNLRYLVVGVNDQLPVVVSPGDALRVNAGDSVNVMHIEADCERGLSCDILGLGSVNDMRQAFAVNKNTKIVVRKDHQEIGRISLLVETAEPKAAVLRAKRLYFLVQTQDERRLLAAGETLRLVRGDKLQIVDLISNLDDQRSIEVNFKGFVPAKGRNAGEDRGHLIDTTRDLLPRFSSCAKASPAGLECYRVVATQNGAPIGEIGVEVAPAALDYLVVSNGPGPKMVYYNGETIRSAGGQRIEIIDLKTNVAPEGNLSLALYDDGGGKISLDGRAVDPASEPVRRLVANGQRQFRLVVLRREQPIGEVGLDLGGN</sequence>
<dbReference type="KEGG" id="dbr:Deba_1860"/>
<feature type="domain" description="D,L-carboxypeptidase peptidase" evidence="2">
    <location>
        <begin position="55"/>
        <end position="271"/>
    </location>
</feature>
<gene>
    <name evidence="3" type="ordered locus">Deba_1860</name>
</gene>